<sequence length="127" mass="14119">MALQKSENLSARETAGLIGSDKVEGTAVYRSNGDRIGTIDRLMIDKLSGKVAYAVMSFGGFLGIGDDHYPVPWSLLTYSTDLGGYEVNISDAQLRGAPRFGQGEDWDRYDRDRETALYSYYGVTPYW</sequence>
<evidence type="ECO:0000313" key="2">
    <source>
        <dbReference type="EMBL" id="GAA0560577.1"/>
    </source>
</evidence>
<dbReference type="InterPro" id="IPR011033">
    <property type="entry name" value="PRC_barrel-like_sf"/>
</dbReference>
<dbReference type="InterPro" id="IPR027275">
    <property type="entry name" value="PRC-brl_dom"/>
</dbReference>
<evidence type="ECO:0000313" key="3">
    <source>
        <dbReference type="Proteomes" id="UP001499951"/>
    </source>
</evidence>
<dbReference type="PANTHER" id="PTHR36505:SF1">
    <property type="entry name" value="BLR1072 PROTEIN"/>
    <property type="match status" value="1"/>
</dbReference>
<comment type="caution">
    <text evidence="2">The sequence shown here is derived from an EMBL/GenBank/DDBJ whole genome shotgun (WGS) entry which is preliminary data.</text>
</comment>
<organism evidence="2 3">
    <name type="scientific">Rhizomicrobium electricum</name>
    <dbReference type="NCBI Taxonomy" id="480070"/>
    <lineage>
        <taxon>Bacteria</taxon>
        <taxon>Pseudomonadati</taxon>
        <taxon>Pseudomonadota</taxon>
        <taxon>Alphaproteobacteria</taxon>
        <taxon>Micropepsales</taxon>
        <taxon>Micropepsaceae</taxon>
        <taxon>Rhizomicrobium</taxon>
    </lineage>
</organism>
<dbReference type="Pfam" id="PF05239">
    <property type="entry name" value="PRC"/>
    <property type="match status" value="1"/>
</dbReference>
<dbReference type="RefSeq" id="WP_208393713.1">
    <property type="nucleotide sequence ID" value="NZ_BAAADD010000001.1"/>
</dbReference>
<dbReference type="EMBL" id="BAAADD010000001">
    <property type="protein sequence ID" value="GAA0560577.1"/>
    <property type="molecule type" value="Genomic_DNA"/>
</dbReference>
<keyword evidence="3" id="KW-1185">Reference proteome</keyword>
<proteinExistence type="predicted"/>
<accession>A0ABN1E777</accession>
<name>A0ABN1E777_9PROT</name>
<reference evidence="2 3" key="1">
    <citation type="journal article" date="2019" name="Int. J. Syst. Evol. Microbiol.">
        <title>The Global Catalogue of Microorganisms (GCM) 10K type strain sequencing project: providing services to taxonomists for standard genome sequencing and annotation.</title>
        <authorList>
            <consortium name="The Broad Institute Genomics Platform"/>
            <consortium name="The Broad Institute Genome Sequencing Center for Infectious Disease"/>
            <person name="Wu L."/>
            <person name="Ma J."/>
        </authorList>
    </citation>
    <scope>NUCLEOTIDE SEQUENCE [LARGE SCALE GENOMIC DNA]</scope>
    <source>
        <strain evidence="2 3">JCM 15089</strain>
    </source>
</reference>
<feature type="domain" description="PRC-barrel" evidence="1">
    <location>
        <begin position="20"/>
        <end position="92"/>
    </location>
</feature>
<dbReference type="PANTHER" id="PTHR36505">
    <property type="entry name" value="BLR1072 PROTEIN"/>
    <property type="match status" value="1"/>
</dbReference>
<dbReference type="SUPFAM" id="SSF50346">
    <property type="entry name" value="PRC-barrel domain"/>
    <property type="match status" value="1"/>
</dbReference>
<dbReference type="Proteomes" id="UP001499951">
    <property type="component" value="Unassembled WGS sequence"/>
</dbReference>
<dbReference type="Gene3D" id="2.30.30.240">
    <property type="entry name" value="PRC-barrel domain"/>
    <property type="match status" value="1"/>
</dbReference>
<gene>
    <name evidence="2" type="ORF">GCM10008942_06330</name>
</gene>
<evidence type="ECO:0000259" key="1">
    <source>
        <dbReference type="Pfam" id="PF05239"/>
    </source>
</evidence>
<protein>
    <submittedName>
        <fullName evidence="2">PRC-barrel domain-containing protein</fullName>
    </submittedName>
</protein>